<dbReference type="InterPro" id="IPR001584">
    <property type="entry name" value="Integrase_cat-core"/>
</dbReference>
<dbReference type="InterPro" id="IPR058913">
    <property type="entry name" value="Integrase_dom_put"/>
</dbReference>
<accession>A0A916E3C9</accession>
<dbReference type="PANTHER" id="PTHR46791:SF5">
    <property type="entry name" value="CLR5 DOMAIN-CONTAINING PROTEIN-RELATED"/>
    <property type="match status" value="1"/>
</dbReference>
<protein>
    <recommendedName>
        <fullName evidence="1">Integrase catalytic domain-containing protein</fullName>
    </recommendedName>
</protein>
<feature type="domain" description="Integrase catalytic" evidence="1">
    <location>
        <begin position="225"/>
        <end position="406"/>
    </location>
</feature>
<dbReference type="Proteomes" id="UP000684084">
    <property type="component" value="Unassembled WGS sequence"/>
</dbReference>
<organism evidence="2 4">
    <name type="scientific">Rhizophagus irregularis</name>
    <dbReference type="NCBI Taxonomy" id="588596"/>
    <lineage>
        <taxon>Eukaryota</taxon>
        <taxon>Fungi</taxon>
        <taxon>Fungi incertae sedis</taxon>
        <taxon>Mucoromycota</taxon>
        <taxon>Glomeromycotina</taxon>
        <taxon>Glomeromycetes</taxon>
        <taxon>Glomerales</taxon>
        <taxon>Glomeraceae</taxon>
        <taxon>Rhizophagus</taxon>
    </lineage>
</organism>
<proteinExistence type="predicted"/>
<comment type="caution">
    <text evidence="2">The sequence shown here is derived from an EMBL/GenBank/DDBJ whole genome shotgun (WGS) entry which is preliminary data.</text>
</comment>
<evidence type="ECO:0000313" key="4">
    <source>
        <dbReference type="Proteomes" id="UP000684084"/>
    </source>
</evidence>
<gene>
    <name evidence="3" type="ORF">CHRIB12_LOCUS16932</name>
    <name evidence="2" type="ORF">CHRIB12_LOCUS6764</name>
</gene>
<evidence type="ECO:0000259" key="1">
    <source>
        <dbReference type="PROSITE" id="PS50994"/>
    </source>
</evidence>
<dbReference type="PANTHER" id="PTHR46791">
    <property type="entry name" value="EXPRESSED PROTEIN"/>
    <property type="match status" value="1"/>
</dbReference>
<dbReference type="VEuPathDB" id="FungiDB:RhiirFUN_010217"/>
<reference evidence="2" key="1">
    <citation type="submission" date="2020-05" db="EMBL/GenBank/DDBJ databases">
        <authorList>
            <person name="Rincon C."/>
            <person name="Sanders R I."/>
            <person name="Robbins C."/>
            <person name="Chaturvedi A."/>
        </authorList>
    </citation>
    <scope>NUCLEOTIDE SEQUENCE</scope>
    <source>
        <strain evidence="2">CHB12</strain>
    </source>
</reference>
<name>A0A916E3C9_9GLOM</name>
<dbReference type="OrthoDB" id="2323107at2759"/>
<dbReference type="EMBL" id="CAGKOT010000042">
    <property type="protein sequence ID" value="CAB5380124.1"/>
    <property type="molecule type" value="Genomic_DNA"/>
</dbReference>
<evidence type="ECO:0000313" key="3">
    <source>
        <dbReference type="EMBL" id="CAB5380124.1"/>
    </source>
</evidence>
<dbReference type="Pfam" id="PF24764">
    <property type="entry name" value="rva_4"/>
    <property type="match status" value="1"/>
</dbReference>
<dbReference type="GO" id="GO:0015074">
    <property type="term" value="P:DNA integration"/>
    <property type="evidence" value="ECO:0007669"/>
    <property type="project" value="InterPro"/>
</dbReference>
<dbReference type="AlphaFoldDB" id="A0A916E3C9"/>
<dbReference type="PROSITE" id="PS50994">
    <property type="entry name" value="INTEGRASE"/>
    <property type="match status" value="1"/>
</dbReference>
<evidence type="ECO:0000313" key="2">
    <source>
        <dbReference type="EMBL" id="CAB5357344.1"/>
    </source>
</evidence>
<dbReference type="EMBL" id="CAGKOT010000011">
    <property type="protein sequence ID" value="CAB5357344.1"/>
    <property type="molecule type" value="Genomic_DNA"/>
</dbReference>
<sequence length="487" mass="56768">MNNTAYLEFMNYANEKIQRARQCIIQFNDNVNLLEVQEEQLEILVSMFNRLLLNISENGELYQVILTYLREIQVLLNQYMTQISQLGDEEFVDVNLFITKKISAIGRPKIVISIEALRLFRREGFSYTDIAKMMGVCTKTIKRRRNELNIPDDLVYTEISNEELDNLLRSIRLQQPYSGQQIIMGMIRSLGIKIHRERLRDSLHRIDTFGTLNRWSQIIPRRKYSIAGPNMLWHIDGHHKLIRWKLVIHGGIDGFSRMIVYLRCSGNNKAITVLSYFCEAVEKFGIPSRVRGDRGGENIKVAEWMIRKKGINRGSYIGGSSVHNQRIERLWKDVHRVIVMLFSSIFYFLEDNYGLNIENSIHMFALHYIFIPRINFALETFIQSWNYHSLRTESHKTPRQLFLEGMVRNNLRGLEEVGVDLNHYGIDWEGPAPTDEGIEQVNLNSVANILTNSQLFSLQNFINPLSEDGNFGINLYLRVLEFVNNNV</sequence>